<gene>
    <name evidence="3" type="ORF">AWRI4620_LOCUS1283</name>
</gene>
<dbReference type="EMBL" id="CAINUL010000001">
    <property type="protein sequence ID" value="CAD0107028.1"/>
    <property type="molecule type" value="Genomic_DNA"/>
</dbReference>
<comment type="caution">
    <text evidence="3">The sequence shown here is derived from an EMBL/GenBank/DDBJ whole genome shotgun (WGS) entry which is preliminary data.</text>
</comment>
<dbReference type="PANTHER" id="PTHR47784">
    <property type="entry name" value="STEROL UPTAKE CONTROL PROTEIN 2"/>
    <property type="match status" value="1"/>
</dbReference>
<feature type="non-terminal residue" evidence="3">
    <location>
        <position position="388"/>
    </location>
</feature>
<organism evidence="3 4">
    <name type="scientific">Aureobasidium uvarum</name>
    <dbReference type="NCBI Taxonomy" id="2773716"/>
    <lineage>
        <taxon>Eukaryota</taxon>
        <taxon>Fungi</taxon>
        <taxon>Dikarya</taxon>
        <taxon>Ascomycota</taxon>
        <taxon>Pezizomycotina</taxon>
        <taxon>Dothideomycetes</taxon>
        <taxon>Dothideomycetidae</taxon>
        <taxon>Dothideales</taxon>
        <taxon>Saccotheciaceae</taxon>
        <taxon>Aureobasidium</taxon>
    </lineage>
</organism>
<dbReference type="CDD" id="cd00067">
    <property type="entry name" value="GAL4"/>
    <property type="match status" value="1"/>
</dbReference>
<dbReference type="PANTHER" id="PTHR47784:SF14">
    <property type="entry name" value="ZN(II)2CYS6 TRANSCRIPTION FACTOR (EUROFUNG)"/>
    <property type="match status" value="1"/>
</dbReference>
<keyword evidence="1" id="KW-0539">Nucleus</keyword>
<feature type="non-terminal residue" evidence="3">
    <location>
        <position position="1"/>
    </location>
</feature>
<dbReference type="InterPro" id="IPR021858">
    <property type="entry name" value="Fun_TF"/>
</dbReference>
<dbReference type="Pfam" id="PF11951">
    <property type="entry name" value="Fungal_trans_2"/>
    <property type="match status" value="1"/>
</dbReference>
<keyword evidence="4" id="KW-1185">Reference proteome</keyword>
<reference evidence="3" key="1">
    <citation type="submission" date="2020-06" db="EMBL/GenBank/DDBJ databases">
        <authorList>
            <person name="Onetto C."/>
        </authorList>
    </citation>
    <scope>NUCLEOTIDE SEQUENCE</scope>
</reference>
<proteinExistence type="predicted"/>
<dbReference type="GO" id="GO:0008270">
    <property type="term" value="F:zinc ion binding"/>
    <property type="evidence" value="ECO:0007669"/>
    <property type="project" value="InterPro"/>
</dbReference>
<feature type="region of interest" description="Disordered" evidence="2">
    <location>
        <begin position="50"/>
        <end position="71"/>
    </location>
</feature>
<evidence type="ECO:0000313" key="4">
    <source>
        <dbReference type="Proteomes" id="UP000745764"/>
    </source>
</evidence>
<name>A0A9N8PNQ6_9PEZI</name>
<sequence length="388" mass="43104">VLPFHRCRSAEVTPNLGVGAYNCDEATPSCGYCLKREVICSYLTTSRDNTPNLNASPSGQSEPTTSSAPRTTETRVLELRLMHNWSTNAFKSMRQHSDETQLWQVVVPELALSHEFLLNALLALSARQISFEDPTWDWAALEYEGRALMGFQHVLGSLDSTNYEAIFACAILIMVFSLAQSHWQHSRQLSDALADIIELRRVIAGVGLVHRHYSDLLDLSSFRILFSPHTPSNLDSGNGTGVPLPDMCRSYLKVIVDATLELLRAEASKTANAKPHSDAISYLQQGMSSYCTGGIMSEIMAWPVSLDDDYVNLIEKSEPLALAIVAHYGVTIHLLRDRWWAADAGKRLVHAVLPILRDLQPELADLVQRSWTAVASEQSSYNTPMPNH</sequence>
<dbReference type="InterPro" id="IPR001138">
    <property type="entry name" value="Zn2Cys6_DnaBD"/>
</dbReference>
<evidence type="ECO:0000313" key="3">
    <source>
        <dbReference type="EMBL" id="CAD0107028.1"/>
    </source>
</evidence>
<protein>
    <recommendedName>
        <fullName evidence="5">C6 zinc finger domain protein</fullName>
    </recommendedName>
</protein>
<dbReference type="AlphaFoldDB" id="A0A9N8PNQ6"/>
<dbReference type="Proteomes" id="UP000745764">
    <property type="component" value="Unassembled WGS sequence"/>
</dbReference>
<dbReference type="GO" id="GO:0001228">
    <property type="term" value="F:DNA-binding transcription activator activity, RNA polymerase II-specific"/>
    <property type="evidence" value="ECO:0007669"/>
    <property type="project" value="TreeGrafter"/>
</dbReference>
<dbReference type="OrthoDB" id="4937900at2759"/>
<evidence type="ECO:0008006" key="5">
    <source>
        <dbReference type="Google" id="ProtNLM"/>
    </source>
</evidence>
<accession>A0A9N8PNQ6</accession>
<evidence type="ECO:0000256" key="2">
    <source>
        <dbReference type="SAM" id="MobiDB-lite"/>
    </source>
</evidence>
<evidence type="ECO:0000256" key="1">
    <source>
        <dbReference type="ARBA" id="ARBA00023242"/>
    </source>
</evidence>
<dbReference type="InterPro" id="IPR053157">
    <property type="entry name" value="Sterol_Uptake_Regulator"/>
</dbReference>